<dbReference type="PANTHER" id="PTHR14338:SF1">
    <property type="entry name" value="ACTIN FILAMENT-ASSOCIATED PROTEIN 1-LIKE 1"/>
    <property type="match status" value="1"/>
</dbReference>
<feature type="region of interest" description="Disordered" evidence="8">
    <location>
        <begin position="155"/>
        <end position="176"/>
    </location>
</feature>
<evidence type="ECO:0000256" key="7">
    <source>
        <dbReference type="SAM" id="Coils"/>
    </source>
</evidence>
<dbReference type="PANTHER" id="PTHR14338">
    <property type="entry name" value="ACTIN FILAMENT-ASSOCIATED PROTEIN 1 FAMILY MEMBER"/>
    <property type="match status" value="1"/>
</dbReference>
<evidence type="ECO:0000256" key="5">
    <source>
        <dbReference type="ARBA" id="ARBA00023054"/>
    </source>
</evidence>
<evidence type="ECO:0000313" key="10">
    <source>
        <dbReference type="Proteomes" id="UP001152622"/>
    </source>
</evidence>
<keyword evidence="4" id="KW-0677">Repeat</keyword>
<keyword evidence="3" id="KW-0963">Cytoplasm</keyword>
<dbReference type="Proteomes" id="UP001152622">
    <property type="component" value="Chromosome 18"/>
</dbReference>
<evidence type="ECO:0000256" key="3">
    <source>
        <dbReference type="ARBA" id="ARBA00022490"/>
    </source>
</evidence>
<gene>
    <name evidence="9" type="ORF">SKAU_G00366320</name>
</gene>
<reference evidence="9" key="1">
    <citation type="journal article" date="2023" name="Science">
        <title>Genome structures resolve the early diversification of teleost fishes.</title>
        <authorList>
            <person name="Parey E."/>
            <person name="Louis A."/>
            <person name="Montfort J."/>
            <person name="Bouchez O."/>
            <person name="Roques C."/>
            <person name="Iampietro C."/>
            <person name="Lluch J."/>
            <person name="Castinel A."/>
            <person name="Donnadieu C."/>
            <person name="Desvignes T."/>
            <person name="Floi Bucao C."/>
            <person name="Jouanno E."/>
            <person name="Wen M."/>
            <person name="Mejri S."/>
            <person name="Dirks R."/>
            <person name="Jansen H."/>
            <person name="Henkel C."/>
            <person name="Chen W.J."/>
            <person name="Zahm M."/>
            <person name="Cabau C."/>
            <person name="Klopp C."/>
            <person name="Thompson A.W."/>
            <person name="Robinson-Rechavi M."/>
            <person name="Braasch I."/>
            <person name="Lecointre G."/>
            <person name="Bobe J."/>
            <person name="Postlethwait J.H."/>
            <person name="Berthelot C."/>
            <person name="Roest Crollius H."/>
            <person name="Guiguen Y."/>
        </authorList>
    </citation>
    <scope>NUCLEOTIDE SEQUENCE</scope>
    <source>
        <strain evidence="9">WJC10195</strain>
    </source>
</reference>
<dbReference type="GO" id="GO:0005829">
    <property type="term" value="C:cytosol"/>
    <property type="evidence" value="ECO:0007669"/>
    <property type="project" value="TreeGrafter"/>
</dbReference>
<dbReference type="AlphaFoldDB" id="A0A9Q1IFI7"/>
<accession>A0A9Q1IFI7</accession>
<protein>
    <submittedName>
        <fullName evidence="9">Uncharacterized protein</fullName>
    </submittedName>
</protein>
<evidence type="ECO:0000256" key="8">
    <source>
        <dbReference type="SAM" id="MobiDB-lite"/>
    </source>
</evidence>
<dbReference type="OrthoDB" id="5970758at2759"/>
<evidence type="ECO:0000256" key="2">
    <source>
        <dbReference type="ARBA" id="ARBA00004496"/>
    </source>
</evidence>
<evidence type="ECO:0000256" key="6">
    <source>
        <dbReference type="ARBA" id="ARBA00023273"/>
    </source>
</evidence>
<keyword evidence="6" id="KW-0966">Cell projection</keyword>
<sequence>MFKDPLLISIDSLGVSPHQCCLMDSGVALSALTKRVEPQSSVTGPWLWYGQQHGDANLYGKTRAEEDARRYLREKEELEKERDGVRNALLLLRKERREAKEELKSTAAGKQQTALEERVSRLEESCRQKEAERVEMELKLTRVVENLRKSLAGGALGAPEEIQPPSKVKGSKGDGHYGETPLPVNCASEMRKRPPLHLCLRQRKRHAESKGVGVKERNIKKCGPMRRLYLCHVTARETGGERERERERVFP</sequence>
<evidence type="ECO:0000256" key="1">
    <source>
        <dbReference type="ARBA" id="ARBA00004316"/>
    </source>
</evidence>
<organism evidence="9 10">
    <name type="scientific">Synaphobranchus kaupii</name>
    <name type="common">Kaup's arrowtooth eel</name>
    <dbReference type="NCBI Taxonomy" id="118154"/>
    <lineage>
        <taxon>Eukaryota</taxon>
        <taxon>Metazoa</taxon>
        <taxon>Chordata</taxon>
        <taxon>Craniata</taxon>
        <taxon>Vertebrata</taxon>
        <taxon>Euteleostomi</taxon>
        <taxon>Actinopterygii</taxon>
        <taxon>Neopterygii</taxon>
        <taxon>Teleostei</taxon>
        <taxon>Anguilliformes</taxon>
        <taxon>Synaphobranchidae</taxon>
        <taxon>Synaphobranchus</taxon>
    </lineage>
</organism>
<comment type="caution">
    <text evidence="9">The sequence shown here is derived from an EMBL/GenBank/DDBJ whole genome shotgun (WGS) entry which is preliminary data.</text>
</comment>
<keyword evidence="10" id="KW-1185">Reference proteome</keyword>
<dbReference type="EMBL" id="JAINUF010000018">
    <property type="protein sequence ID" value="KAJ8337666.1"/>
    <property type="molecule type" value="Genomic_DNA"/>
</dbReference>
<evidence type="ECO:0000313" key="9">
    <source>
        <dbReference type="EMBL" id="KAJ8337666.1"/>
    </source>
</evidence>
<feature type="coiled-coil region" evidence="7">
    <location>
        <begin position="61"/>
        <end position="139"/>
    </location>
</feature>
<dbReference type="InterPro" id="IPR030113">
    <property type="entry name" value="AFAP"/>
</dbReference>
<name>A0A9Q1IFI7_SYNKA</name>
<proteinExistence type="predicted"/>
<dbReference type="GO" id="GO:0042995">
    <property type="term" value="C:cell projection"/>
    <property type="evidence" value="ECO:0007669"/>
    <property type="project" value="UniProtKB-SubCell"/>
</dbReference>
<evidence type="ECO:0000256" key="4">
    <source>
        <dbReference type="ARBA" id="ARBA00022737"/>
    </source>
</evidence>
<keyword evidence="5 7" id="KW-0175">Coiled coil</keyword>
<comment type="subcellular location">
    <subcellularLocation>
        <location evidence="1">Cell projection</location>
    </subcellularLocation>
    <subcellularLocation>
        <location evidence="2">Cytoplasm</location>
    </subcellularLocation>
</comment>
<dbReference type="GO" id="GO:0017124">
    <property type="term" value="F:SH3 domain binding"/>
    <property type="evidence" value="ECO:0007669"/>
    <property type="project" value="TreeGrafter"/>
</dbReference>